<dbReference type="InterPro" id="IPR011257">
    <property type="entry name" value="DNA_glycosylase"/>
</dbReference>
<name>A0A085VAH0_PSESX</name>
<evidence type="ECO:0008006" key="3">
    <source>
        <dbReference type="Google" id="ProtNLM"/>
    </source>
</evidence>
<evidence type="ECO:0000313" key="1">
    <source>
        <dbReference type="EMBL" id="KFE52433.1"/>
    </source>
</evidence>
<evidence type="ECO:0000313" key="2">
    <source>
        <dbReference type="Proteomes" id="UP000028643"/>
    </source>
</evidence>
<reference evidence="1 2" key="1">
    <citation type="submission" date="2014-07" db="EMBL/GenBank/DDBJ databases">
        <title>Draft Genome Sequences of Environmental Pseudomonas syringae strains.</title>
        <authorList>
            <person name="Baltrus D.A."/>
            <person name="Berge O."/>
            <person name="Morris C."/>
        </authorList>
    </citation>
    <scope>NUCLEOTIDE SEQUENCE [LARGE SCALE GENOMIC DNA]</scope>
    <source>
        <strain evidence="1 2">CEB003</strain>
    </source>
</reference>
<dbReference type="PATRIC" id="fig|317.174.peg.1708"/>
<dbReference type="Gene3D" id="1.10.340.30">
    <property type="entry name" value="Hypothetical protein, domain 2"/>
    <property type="match status" value="1"/>
</dbReference>
<sequence>MKRHEVTPETLKLRPQAENEVDVFCWLIASFLFGKRIQQEIATSAYRAIVEIHKIDSAQKMAACSHRQLVSMLREGRYARYDESTAMRLSALCRKLIENYDGLASEILRRSVSSDDLANRLQEFDGIGPKTAEIFTRGLG</sequence>
<dbReference type="GO" id="GO:0003824">
    <property type="term" value="F:catalytic activity"/>
    <property type="evidence" value="ECO:0007669"/>
    <property type="project" value="InterPro"/>
</dbReference>
<dbReference type="EMBL" id="JPQT01000097">
    <property type="protein sequence ID" value="KFE52433.1"/>
    <property type="molecule type" value="Genomic_DNA"/>
</dbReference>
<accession>A0A085VAH0</accession>
<dbReference type="GO" id="GO:0006281">
    <property type="term" value="P:DNA repair"/>
    <property type="evidence" value="ECO:0007669"/>
    <property type="project" value="InterPro"/>
</dbReference>
<gene>
    <name evidence="1" type="ORF">IV02_08350</name>
</gene>
<dbReference type="SUPFAM" id="SSF48150">
    <property type="entry name" value="DNA-glycosylase"/>
    <property type="match status" value="1"/>
</dbReference>
<dbReference type="Proteomes" id="UP000028643">
    <property type="component" value="Unassembled WGS sequence"/>
</dbReference>
<dbReference type="AlphaFoldDB" id="A0A085VAH0"/>
<dbReference type="RefSeq" id="WP_047573694.1">
    <property type="nucleotide sequence ID" value="NZ_JPQT01000097.1"/>
</dbReference>
<proteinExistence type="predicted"/>
<protein>
    <recommendedName>
        <fullName evidence="3">DNA methylase</fullName>
    </recommendedName>
</protein>
<organism evidence="1 2">
    <name type="scientific">Pseudomonas syringae</name>
    <dbReference type="NCBI Taxonomy" id="317"/>
    <lineage>
        <taxon>Bacteria</taxon>
        <taxon>Pseudomonadati</taxon>
        <taxon>Pseudomonadota</taxon>
        <taxon>Gammaproteobacteria</taxon>
        <taxon>Pseudomonadales</taxon>
        <taxon>Pseudomonadaceae</taxon>
        <taxon>Pseudomonas</taxon>
    </lineage>
</organism>
<comment type="caution">
    <text evidence="1">The sequence shown here is derived from an EMBL/GenBank/DDBJ whole genome shotgun (WGS) entry which is preliminary data.</text>
</comment>